<keyword evidence="2" id="KW-0119">Carbohydrate metabolism</keyword>
<protein>
    <recommendedName>
        <fullName evidence="3">Glucosamine inositolphosphorylceramide transferase 1 N-terminal domain-containing protein</fullName>
    </recommendedName>
</protein>
<keyword evidence="1" id="KW-0858">Xylan degradation</keyword>
<dbReference type="SUPFAM" id="SSF75005">
    <property type="entry name" value="Arabinanase/levansucrase/invertase"/>
    <property type="match status" value="1"/>
</dbReference>
<name>A0A6J4T474_9SPHN</name>
<dbReference type="PANTHER" id="PTHR43772">
    <property type="entry name" value="ENDO-1,4-BETA-XYLANASE"/>
    <property type="match status" value="1"/>
</dbReference>
<feature type="domain" description="Glucosamine inositolphosphorylceramide transferase 1 N-terminal" evidence="3">
    <location>
        <begin position="320"/>
        <end position="527"/>
    </location>
</feature>
<dbReference type="Gene3D" id="3.40.50.170">
    <property type="entry name" value="Formyl transferase, N-terminal domain"/>
    <property type="match status" value="1"/>
</dbReference>
<sequence length="589" mass="65775">MTSLSGAAAAAPPLRFGIMCSGTSFAAWQARCIENLLELPGVEAALLIVDDNPSPQRPLAEKLRQRFASPTTLWRIYQRAFLKSGSPATWPVDLGPKLSHVPVLRCVTKQVGKYTQRFFPKDLEAIGSHDLDFILRFGFNIIRGEILTVPRYGVWSFHHGDPERYRGAPPALWEIHNREHVTGAVLQRLTDGLDAGIILQRGYFKTNASSYVRSRDQLFFGGADWPAKVCVDIRNGRADYVDAPPLATKAPIYRDPANRQLLRFLSNQARSRITDQFASLFRHQQWGVGVIDAPVHEVVGLSGGKALSHPVRWLSEPSGRFLADPFAIEHVADGGTKLTIVAEDFDWSSNIGRISAVESTNSGTFGDPRLLMNFPFHMSYPFLFRHDERWYCVPETNEAREVCLYAFDPATLAWEKEATLLRNRRIVDSTLVHHDGVWWLFGTDEEQGANLKLHLWYADDLKGPWQPHPANPVKTDIRSSRPAGRPFVHEGRFYRPSQDCSRSYGGAVTLNLIRKLTPTEFEEEPVSSLGPAPGGPYPDGLHTVCGIGGRTVIDARRDVFIRQAFNAALSRKGAGLLRRLGKKPPVGTR</sequence>
<dbReference type="GO" id="GO:0045493">
    <property type="term" value="P:xylan catabolic process"/>
    <property type="evidence" value="ECO:0007669"/>
    <property type="project" value="UniProtKB-KW"/>
</dbReference>
<evidence type="ECO:0000256" key="1">
    <source>
        <dbReference type="ARBA" id="ARBA00022651"/>
    </source>
</evidence>
<dbReference type="Gene3D" id="2.115.10.20">
    <property type="entry name" value="Glycosyl hydrolase domain, family 43"/>
    <property type="match status" value="1"/>
</dbReference>
<dbReference type="PANTHER" id="PTHR43772:SF2">
    <property type="entry name" value="PUTATIVE (AFU_ORTHOLOGUE AFUA_2G04480)-RELATED"/>
    <property type="match status" value="1"/>
</dbReference>
<dbReference type="Pfam" id="PF24793">
    <property type="entry name" value="GINT1_N"/>
    <property type="match status" value="1"/>
</dbReference>
<dbReference type="InterPro" id="IPR036477">
    <property type="entry name" value="Formyl_transf_N_sf"/>
</dbReference>
<proteinExistence type="predicted"/>
<organism evidence="4">
    <name type="scientific">uncultured Sphingomonadaceae bacterium</name>
    <dbReference type="NCBI Taxonomy" id="169976"/>
    <lineage>
        <taxon>Bacteria</taxon>
        <taxon>Pseudomonadati</taxon>
        <taxon>Pseudomonadota</taxon>
        <taxon>Alphaproteobacteria</taxon>
        <taxon>Sphingomonadales</taxon>
        <taxon>Sphingomonadaceae</taxon>
        <taxon>environmental samples</taxon>
    </lineage>
</organism>
<keyword evidence="1" id="KW-0624">Polysaccharide degradation</keyword>
<dbReference type="SUPFAM" id="SSF53328">
    <property type="entry name" value="Formyltransferase"/>
    <property type="match status" value="1"/>
</dbReference>
<evidence type="ECO:0000256" key="2">
    <source>
        <dbReference type="ARBA" id="ARBA00023277"/>
    </source>
</evidence>
<dbReference type="InterPro" id="IPR023296">
    <property type="entry name" value="Glyco_hydro_beta-prop_sf"/>
</dbReference>
<gene>
    <name evidence="4" type="ORF">AVDCRST_MAG91-1730</name>
</gene>
<evidence type="ECO:0000313" key="4">
    <source>
        <dbReference type="EMBL" id="CAA9512685.1"/>
    </source>
</evidence>
<accession>A0A6J4T474</accession>
<dbReference type="InterPro" id="IPR052176">
    <property type="entry name" value="Glycosyl_Hydrlase_43_Enz"/>
</dbReference>
<dbReference type="InterPro" id="IPR056442">
    <property type="entry name" value="GINT1_N"/>
</dbReference>
<dbReference type="AlphaFoldDB" id="A0A6J4T474"/>
<reference evidence="4" key="1">
    <citation type="submission" date="2020-02" db="EMBL/GenBank/DDBJ databases">
        <authorList>
            <person name="Meier V. D."/>
        </authorList>
    </citation>
    <scope>NUCLEOTIDE SEQUENCE</scope>
    <source>
        <strain evidence="4">AVDCRST_MAG91</strain>
    </source>
</reference>
<dbReference type="EMBL" id="CADCVX010000329">
    <property type="protein sequence ID" value="CAA9512685.1"/>
    <property type="molecule type" value="Genomic_DNA"/>
</dbReference>
<evidence type="ECO:0000259" key="3">
    <source>
        <dbReference type="Pfam" id="PF24793"/>
    </source>
</evidence>